<proteinExistence type="predicted"/>
<feature type="domain" description="PH" evidence="2">
    <location>
        <begin position="1090"/>
        <end position="1266"/>
    </location>
</feature>
<feature type="region of interest" description="Disordered" evidence="1">
    <location>
        <begin position="264"/>
        <end position="361"/>
    </location>
</feature>
<feature type="region of interest" description="Disordered" evidence="1">
    <location>
        <begin position="1"/>
        <end position="22"/>
    </location>
</feature>
<dbReference type="GeneID" id="30034011"/>
<evidence type="ECO:0000259" key="2">
    <source>
        <dbReference type="PROSITE" id="PS50003"/>
    </source>
</evidence>
<dbReference type="PANTHER" id="PTHR28076">
    <property type="entry name" value="SPORULATION-SPECIFIC PROTEIN 71"/>
    <property type="match status" value="1"/>
</dbReference>
<feature type="compositionally biased region" description="Low complexity" evidence="1">
    <location>
        <begin position="278"/>
        <end position="293"/>
    </location>
</feature>
<dbReference type="Gene3D" id="2.30.29.30">
    <property type="entry name" value="Pleckstrin-homology domain (PH domain)/Phosphotyrosine-binding domain (PTB)"/>
    <property type="match status" value="1"/>
</dbReference>
<dbReference type="Proteomes" id="UP000189580">
    <property type="component" value="Chromosome b"/>
</dbReference>
<keyword evidence="4" id="KW-1185">Reference proteome</keyword>
<sequence length="1279" mass="143913">MTSSLSATLEEMDPEADHKDPNIIRKSSYTALRLYNEVPSQIDQETRIIFVGPVPMEWLVANKKTYGSWGKMKSLFPKVYSRLWTDQGSQAAANDDVRKITNAAVAAAANRMAAEQQNGNPVEGVATSSGSIPNTGGPLVAGPEGVIRAIDDLVIAPRISVDSTDPMTSFDAVSDDDAWISTDDRPDLVPNHSSDLVPQRYVAADDLVSLNLDSSSIAEHVLENEDPEPEEEPGENEESSYPHADRTDDLMLSRYLTTEGATSTLRTLPAASDEYPYNSGSQNSSQQSLSRGSHFYSNTRSSRNENVSHDGDSPLASYGNGPTGIISDDDSRMSPSPRSTSHLLGDTSRPPSQLDLSSSHSKTFQPALVYKTTPHTNSASEPTPLFTATDSSVSTMGSMQSYFTARESVVSTGRSDSESSRNNSYFPPQDDYIASNAADSVQSNGSTDDSSTSTVKPNKPHEHSLSGTVPLAAETSTATAVNQIVSPSAKSYLADILERDVAALKKKQTSEENKNAQQKQAKKATSVRAPTSKLSNTIQKAKKKPANAGRRVKQKYQKHKHSFMVSTDKLLKRKRVGEVVMIEKLLVLVKAAPEDRRIPSDFNEMEQIDTRLVQRWREYVVVARKSDSSESPIDLQFYKSRQISKIETHDQQHKRKSDKPDFSVGVGSHCEVNLYSSLDKSIVLWNRTSLGVEPSKKKDSMIYILRARSDASALNWLSFLASIVGICAESLITVKVPDLGVTIDVEIPFQDIETIRRFEDRSQLVSLKHMMKHSSHPSWMGTYIVEKCLDAMYQVEPIRKQLDQNWRGIVKAGLVWRRYDRLEWMFDLRGAQMQSSWAMMKTHHELELRPKVPFSLPIMIQGNPTPLAEPFPIEGFVTRLTTWRGEVRKQKLLNRSYFHTHDNLLFYALPIRALPPYVGSDTKDIPLICEIAPYKTDSHGRIEWLNHIKNVEEFDQYDLIAQFEMKRRIASISRSDGFVDLIELRDIRPEDDDKVVLVFKSGTILRFQVHDLETRNMWLKQLHDLMIYWKYRRRERMIRTNAIRQQNLDILHIDEDAEAFVGEAAAKWETDRGVADPLTYNIAGIACSRSLYMNGILFQKPTKFSTFRKYYVVLTLTDLILYLPSPSSVHWTEGGYCLTERLKSTYTRVNNYRVQSVSLSECYVYSGPVTSSDLLNRENTFDKENPGRHALPRAYADGWKSAEEESLRCFVLWFGKKSYAPTSRKDKKLSFKTVNRLGAGGTSMVFMARSRHDRDLWVTALNTVMSRLAVDSHEDIVVT</sequence>
<evidence type="ECO:0000256" key="1">
    <source>
        <dbReference type="SAM" id="MobiDB-lite"/>
    </source>
</evidence>
<dbReference type="InterPro" id="IPR001849">
    <property type="entry name" value="PH_domain"/>
</dbReference>
<dbReference type="GO" id="GO:1902657">
    <property type="term" value="P:protein localization to prospore membrane"/>
    <property type="evidence" value="ECO:0007669"/>
    <property type="project" value="InterPro"/>
</dbReference>
<feature type="compositionally biased region" description="Polar residues" evidence="1">
    <location>
        <begin position="410"/>
        <end position="426"/>
    </location>
</feature>
<dbReference type="InterPro" id="IPR040345">
    <property type="entry name" value="Mug56/Spo71"/>
</dbReference>
<feature type="region of interest" description="Disordered" evidence="1">
    <location>
        <begin position="410"/>
        <end position="466"/>
    </location>
</feature>
<feature type="region of interest" description="Disordered" evidence="1">
    <location>
        <begin position="506"/>
        <end position="559"/>
    </location>
</feature>
<dbReference type="RefSeq" id="XP_018737013.1">
    <property type="nucleotide sequence ID" value="XM_018879061.1"/>
</dbReference>
<protein>
    <submittedName>
        <fullName evidence="3">Spo71p</fullName>
    </submittedName>
</protein>
<dbReference type="GO" id="GO:0005628">
    <property type="term" value="C:prospore membrane"/>
    <property type="evidence" value="ECO:0007669"/>
    <property type="project" value="TreeGrafter"/>
</dbReference>
<reference evidence="3 4" key="1">
    <citation type="submission" date="2016-02" db="EMBL/GenBank/DDBJ databases">
        <title>Complete genome sequence and transcriptome regulation of the pentose utilising yeast Sugiyamaella lignohabitans.</title>
        <authorList>
            <person name="Bellasio M."/>
            <person name="Peymann A."/>
            <person name="Valli M."/>
            <person name="Sipitzky M."/>
            <person name="Graf A."/>
            <person name="Sauer M."/>
            <person name="Marx H."/>
            <person name="Mattanovich D."/>
        </authorList>
    </citation>
    <scope>NUCLEOTIDE SEQUENCE [LARGE SCALE GENOMIC DNA]</scope>
    <source>
        <strain evidence="3 4">CBS 10342</strain>
    </source>
</reference>
<feature type="compositionally biased region" description="Basic residues" evidence="1">
    <location>
        <begin position="540"/>
        <end position="559"/>
    </location>
</feature>
<feature type="compositionally biased region" description="Polar residues" evidence="1">
    <location>
        <begin position="528"/>
        <end position="539"/>
    </location>
</feature>
<dbReference type="SMART" id="SM00233">
    <property type="entry name" value="PH"/>
    <property type="match status" value="3"/>
</dbReference>
<feature type="region of interest" description="Disordered" evidence="1">
    <location>
        <begin position="222"/>
        <end position="247"/>
    </location>
</feature>
<evidence type="ECO:0000313" key="4">
    <source>
        <dbReference type="Proteomes" id="UP000189580"/>
    </source>
</evidence>
<dbReference type="SUPFAM" id="SSF50729">
    <property type="entry name" value="PH domain-like"/>
    <property type="match status" value="1"/>
</dbReference>
<accession>A0A167EWA4</accession>
<dbReference type="Pfam" id="PF23207">
    <property type="entry name" value="PH_SPO71"/>
    <property type="match status" value="1"/>
</dbReference>
<dbReference type="EMBL" id="CP014503">
    <property type="protein sequence ID" value="ANB14536.1"/>
    <property type="molecule type" value="Genomic_DNA"/>
</dbReference>
<feature type="compositionally biased region" description="Basic and acidic residues" evidence="1">
    <location>
        <begin position="302"/>
        <end position="312"/>
    </location>
</feature>
<dbReference type="InterPro" id="IPR039486">
    <property type="entry name" value="Mug56/Spo71_PH"/>
</dbReference>
<feature type="region of interest" description="Disordered" evidence="1">
    <location>
        <begin position="373"/>
        <end position="392"/>
    </location>
</feature>
<dbReference type="KEGG" id="slb:AWJ20_2133"/>
<evidence type="ECO:0000313" key="3">
    <source>
        <dbReference type="EMBL" id="ANB14536.1"/>
    </source>
</evidence>
<dbReference type="Pfam" id="PF15404">
    <property type="entry name" value="PH_4"/>
    <property type="match status" value="1"/>
</dbReference>
<dbReference type="Pfam" id="PF15407">
    <property type="entry name" value="Spo7_2_N"/>
    <property type="match status" value="1"/>
</dbReference>
<feature type="compositionally biased region" description="Polar residues" evidence="1">
    <location>
        <begin position="349"/>
        <end position="361"/>
    </location>
</feature>
<dbReference type="InterPro" id="IPR057379">
    <property type="entry name" value="PH_SPO71"/>
</dbReference>
<dbReference type="PANTHER" id="PTHR28076:SF1">
    <property type="entry name" value="PROSPORE MEMBRANE ADAPTER PROTEIN SPO71"/>
    <property type="match status" value="1"/>
</dbReference>
<dbReference type="PROSITE" id="PS50003">
    <property type="entry name" value="PH_DOMAIN"/>
    <property type="match status" value="1"/>
</dbReference>
<organism evidence="3 4">
    <name type="scientific">Sugiyamaella lignohabitans</name>
    <dbReference type="NCBI Taxonomy" id="796027"/>
    <lineage>
        <taxon>Eukaryota</taxon>
        <taxon>Fungi</taxon>
        <taxon>Dikarya</taxon>
        <taxon>Ascomycota</taxon>
        <taxon>Saccharomycotina</taxon>
        <taxon>Dipodascomycetes</taxon>
        <taxon>Dipodascales</taxon>
        <taxon>Trichomonascaceae</taxon>
        <taxon>Sugiyamaella</taxon>
    </lineage>
</organism>
<dbReference type="AlphaFoldDB" id="A0A167EWA4"/>
<feature type="compositionally biased region" description="Acidic residues" evidence="1">
    <location>
        <begin position="224"/>
        <end position="238"/>
    </location>
</feature>
<dbReference type="InterPro" id="IPR011993">
    <property type="entry name" value="PH-like_dom_sf"/>
</dbReference>
<gene>
    <name evidence="3" type="primary">SPO71</name>
    <name evidence="3" type="ORF">AWJ20_2133</name>
</gene>
<dbReference type="OrthoDB" id="5579281at2759"/>
<name>A0A167EWA4_9ASCO</name>
<dbReference type="InterPro" id="IPR029217">
    <property type="entry name" value="Spo7_2_N"/>
</dbReference>